<dbReference type="InterPro" id="IPR050109">
    <property type="entry name" value="HTH-type_TetR-like_transc_reg"/>
</dbReference>
<dbReference type="Gene3D" id="1.10.357.10">
    <property type="entry name" value="Tetracycline Repressor, domain 2"/>
    <property type="match status" value="1"/>
</dbReference>
<dbReference type="InterPro" id="IPR009057">
    <property type="entry name" value="Homeodomain-like_sf"/>
</dbReference>
<dbReference type="Proteomes" id="UP000603904">
    <property type="component" value="Unassembled WGS sequence"/>
</dbReference>
<keyword evidence="1 2" id="KW-0238">DNA-binding</keyword>
<comment type="caution">
    <text evidence="5">The sequence shown here is derived from an EMBL/GenBank/DDBJ whole genome shotgun (WGS) entry which is preliminary data.</text>
</comment>
<evidence type="ECO:0000256" key="1">
    <source>
        <dbReference type="ARBA" id="ARBA00023125"/>
    </source>
</evidence>
<dbReference type="EMBL" id="BOOC01000031">
    <property type="protein sequence ID" value="GIH42487.1"/>
    <property type="molecule type" value="Genomic_DNA"/>
</dbReference>
<evidence type="ECO:0000313" key="5">
    <source>
        <dbReference type="EMBL" id="GIH42487.1"/>
    </source>
</evidence>
<dbReference type="SUPFAM" id="SSF46689">
    <property type="entry name" value="Homeodomain-like"/>
    <property type="match status" value="1"/>
</dbReference>
<evidence type="ECO:0000259" key="4">
    <source>
        <dbReference type="PROSITE" id="PS50977"/>
    </source>
</evidence>
<gene>
    <name evidence="5" type="ORF">Mco01_54870</name>
</gene>
<feature type="DNA-binding region" description="H-T-H motif" evidence="2">
    <location>
        <begin position="107"/>
        <end position="126"/>
    </location>
</feature>
<feature type="compositionally biased region" description="Basic and acidic residues" evidence="3">
    <location>
        <begin position="67"/>
        <end position="83"/>
    </location>
</feature>
<dbReference type="PANTHER" id="PTHR30055:SF231">
    <property type="entry name" value="TRANSCRIPTIONAL REGULATORY PROTEIN (PROBABLY DEOR-FAMILY)-RELATED"/>
    <property type="match status" value="1"/>
</dbReference>
<evidence type="ECO:0000313" key="6">
    <source>
        <dbReference type="Proteomes" id="UP000603904"/>
    </source>
</evidence>
<feature type="compositionally biased region" description="Pro residues" evidence="3">
    <location>
        <begin position="22"/>
        <end position="42"/>
    </location>
</feature>
<dbReference type="SUPFAM" id="SSF48498">
    <property type="entry name" value="Tetracyclin repressor-like, C-terminal domain"/>
    <property type="match status" value="1"/>
</dbReference>
<dbReference type="Pfam" id="PF17940">
    <property type="entry name" value="TetR_C_31"/>
    <property type="match status" value="1"/>
</dbReference>
<reference evidence="5 6" key="1">
    <citation type="submission" date="2021-01" db="EMBL/GenBank/DDBJ databases">
        <title>Whole genome shotgun sequence of Microbispora corallina NBRC 16416.</title>
        <authorList>
            <person name="Komaki H."/>
            <person name="Tamura T."/>
        </authorList>
    </citation>
    <scope>NUCLEOTIDE SEQUENCE [LARGE SCALE GENOMIC DNA]</scope>
    <source>
        <strain evidence="5 6">NBRC 16416</strain>
    </source>
</reference>
<organism evidence="5 6">
    <name type="scientific">Microbispora corallina</name>
    <dbReference type="NCBI Taxonomy" id="83302"/>
    <lineage>
        <taxon>Bacteria</taxon>
        <taxon>Bacillati</taxon>
        <taxon>Actinomycetota</taxon>
        <taxon>Actinomycetes</taxon>
        <taxon>Streptosporangiales</taxon>
        <taxon>Streptosporangiaceae</taxon>
        <taxon>Microbispora</taxon>
    </lineage>
</organism>
<dbReference type="Pfam" id="PF00440">
    <property type="entry name" value="TetR_N"/>
    <property type="match status" value="1"/>
</dbReference>
<proteinExistence type="predicted"/>
<name>A0ABQ4G614_9ACTN</name>
<protein>
    <recommendedName>
        <fullName evidence="4">HTH tetR-type domain-containing protein</fullName>
    </recommendedName>
</protein>
<evidence type="ECO:0000256" key="3">
    <source>
        <dbReference type="SAM" id="MobiDB-lite"/>
    </source>
</evidence>
<feature type="region of interest" description="Disordered" evidence="3">
    <location>
        <begin position="1"/>
        <end position="83"/>
    </location>
</feature>
<sequence length="270" mass="29284">MDGAEDQLVPDQHRTTQLTPPVRQPAPQPASPSASPPAPQPPSASVTPSVRQPVSEGLAGAASRSVGDAERERGTRRRPQERAVRRREALLDAAVDLMGEGGFAAVTHRAVAQRAGLPLAATSYYFSCRDDLLASAFALLVERELTQMRASLETLPPGALDALADVLAEAYAFDRPRQLGLWELYLQAGRDPALQSIARAWTDGCDDIVEHVLERAGYPSGRSEVRFVTTLLSGLWLEDVVEARPESRERARDVVARALASIRPGRRLDP</sequence>
<dbReference type="RefSeq" id="WP_204059700.1">
    <property type="nucleotide sequence ID" value="NZ_BAAAGP010000006.1"/>
</dbReference>
<accession>A0ABQ4G614</accession>
<dbReference type="InterPro" id="IPR001647">
    <property type="entry name" value="HTH_TetR"/>
</dbReference>
<evidence type="ECO:0000256" key="2">
    <source>
        <dbReference type="PROSITE-ProRule" id="PRU00335"/>
    </source>
</evidence>
<dbReference type="PANTHER" id="PTHR30055">
    <property type="entry name" value="HTH-TYPE TRANSCRIPTIONAL REGULATOR RUTR"/>
    <property type="match status" value="1"/>
</dbReference>
<keyword evidence="6" id="KW-1185">Reference proteome</keyword>
<dbReference type="PRINTS" id="PR00455">
    <property type="entry name" value="HTHTETR"/>
</dbReference>
<dbReference type="PROSITE" id="PS50977">
    <property type="entry name" value="HTH_TETR_2"/>
    <property type="match status" value="1"/>
</dbReference>
<feature type="domain" description="HTH tetR-type" evidence="4">
    <location>
        <begin position="84"/>
        <end position="144"/>
    </location>
</feature>
<dbReference type="InterPro" id="IPR041583">
    <property type="entry name" value="TetR_C_31"/>
</dbReference>
<dbReference type="InterPro" id="IPR036271">
    <property type="entry name" value="Tet_transcr_reg_TetR-rel_C_sf"/>
</dbReference>